<dbReference type="Proteomes" id="UP001341281">
    <property type="component" value="Chromosome 08"/>
</dbReference>
<protein>
    <recommendedName>
        <fullName evidence="2">Reverse transcriptase/retrotransposon-derived protein RNase H-like domain-containing protein</fullName>
    </recommendedName>
</protein>
<accession>A0AAQ3UDP0</accession>
<feature type="domain" description="Reverse transcriptase/retrotransposon-derived protein RNase H-like" evidence="2">
    <location>
        <begin position="85"/>
        <end position="121"/>
    </location>
</feature>
<name>A0AAQ3UDP0_PASNO</name>
<evidence type="ECO:0000256" key="1">
    <source>
        <dbReference type="ARBA" id="ARBA00023268"/>
    </source>
</evidence>
<dbReference type="InterPro" id="IPR041577">
    <property type="entry name" value="RT_RNaseH_2"/>
</dbReference>
<evidence type="ECO:0000313" key="3">
    <source>
        <dbReference type="EMBL" id="WVZ88402.1"/>
    </source>
</evidence>
<reference evidence="3 4" key="1">
    <citation type="submission" date="2024-02" db="EMBL/GenBank/DDBJ databases">
        <title>High-quality chromosome-scale genome assembly of Pensacola bahiagrass (Paspalum notatum Flugge var. saurae).</title>
        <authorList>
            <person name="Vega J.M."/>
            <person name="Podio M."/>
            <person name="Orjuela J."/>
            <person name="Siena L.A."/>
            <person name="Pessino S.C."/>
            <person name="Combes M.C."/>
            <person name="Mariac C."/>
            <person name="Albertini E."/>
            <person name="Pupilli F."/>
            <person name="Ortiz J.P.A."/>
            <person name="Leblanc O."/>
        </authorList>
    </citation>
    <scope>NUCLEOTIDE SEQUENCE [LARGE SCALE GENOMIC DNA]</scope>
    <source>
        <strain evidence="3">R1</strain>
        <tissue evidence="3">Leaf</tissue>
    </source>
</reference>
<dbReference type="PANTHER" id="PTHR37984:SF5">
    <property type="entry name" value="PROTEIN NYNRIN-LIKE"/>
    <property type="match status" value="1"/>
</dbReference>
<dbReference type="Pfam" id="PF17919">
    <property type="entry name" value="RT_RNaseH_2"/>
    <property type="match status" value="1"/>
</dbReference>
<proteinExistence type="predicted"/>
<keyword evidence="4" id="KW-1185">Reference proteome</keyword>
<organism evidence="3 4">
    <name type="scientific">Paspalum notatum var. saurae</name>
    <dbReference type="NCBI Taxonomy" id="547442"/>
    <lineage>
        <taxon>Eukaryota</taxon>
        <taxon>Viridiplantae</taxon>
        <taxon>Streptophyta</taxon>
        <taxon>Embryophyta</taxon>
        <taxon>Tracheophyta</taxon>
        <taxon>Spermatophyta</taxon>
        <taxon>Magnoliopsida</taxon>
        <taxon>Liliopsida</taxon>
        <taxon>Poales</taxon>
        <taxon>Poaceae</taxon>
        <taxon>PACMAD clade</taxon>
        <taxon>Panicoideae</taxon>
        <taxon>Andropogonodae</taxon>
        <taxon>Paspaleae</taxon>
        <taxon>Paspalinae</taxon>
        <taxon>Paspalum</taxon>
    </lineage>
</organism>
<keyword evidence="1" id="KW-0511">Multifunctional enzyme</keyword>
<dbReference type="SUPFAM" id="SSF56672">
    <property type="entry name" value="DNA/RNA polymerases"/>
    <property type="match status" value="1"/>
</dbReference>
<sequence length="254" mass="29103">MYGKFSKCNFWLERVAFLGHVITTEGVSVDPKKIEAVSNWKIPRNVTKIKSFLGLAGYYRRFIENFSKIAMPMTKLLKNNVLFVWGDECDKSFQRLKEKLTTTPVLTLPDLQKDFVVYCDAYRQEKANVVADALSRKSYCNLLTGEEISAELCAEMVQLRLDFVTTEQLNELRVRCTLEDQIREAQKDCPSIADLRVGMEKGLLPDFRKDEQGTIWLKGRLCVPLDEGIRESILTEAHCTKYSIHPGSTKMTKT</sequence>
<dbReference type="PANTHER" id="PTHR37984">
    <property type="entry name" value="PROTEIN CBG26694"/>
    <property type="match status" value="1"/>
</dbReference>
<dbReference type="EMBL" id="CP144752">
    <property type="protein sequence ID" value="WVZ88402.1"/>
    <property type="molecule type" value="Genomic_DNA"/>
</dbReference>
<evidence type="ECO:0000259" key="2">
    <source>
        <dbReference type="Pfam" id="PF17919"/>
    </source>
</evidence>
<dbReference type="AlphaFoldDB" id="A0AAQ3UDP0"/>
<dbReference type="InterPro" id="IPR050951">
    <property type="entry name" value="Retrovirus_Pol_polyprotein"/>
</dbReference>
<dbReference type="InterPro" id="IPR043128">
    <property type="entry name" value="Rev_trsase/Diguanyl_cyclase"/>
</dbReference>
<dbReference type="FunFam" id="3.30.70.270:FF:000020">
    <property type="entry name" value="Transposon Tf2-6 polyprotein-like Protein"/>
    <property type="match status" value="1"/>
</dbReference>
<evidence type="ECO:0000313" key="4">
    <source>
        <dbReference type="Proteomes" id="UP001341281"/>
    </source>
</evidence>
<dbReference type="InterPro" id="IPR043502">
    <property type="entry name" value="DNA/RNA_pol_sf"/>
</dbReference>
<gene>
    <name evidence="3" type="ORF">U9M48_034928</name>
</gene>
<dbReference type="GO" id="GO:0003824">
    <property type="term" value="F:catalytic activity"/>
    <property type="evidence" value="ECO:0007669"/>
    <property type="project" value="UniProtKB-KW"/>
</dbReference>
<dbReference type="Gene3D" id="3.30.70.270">
    <property type="match status" value="1"/>
</dbReference>